<name>A0ABP1E8U7_9APHY</name>
<reference evidence="2" key="1">
    <citation type="submission" date="2024-04" db="EMBL/GenBank/DDBJ databases">
        <authorList>
            <person name="Shaw F."/>
            <person name="Minotto A."/>
        </authorList>
    </citation>
    <scope>NUCLEOTIDE SEQUENCE [LARGE SCALE GENOMIC DNA]</scope>
</reference>
<proteinExistence type="predicted"/>
<protein>
    <submittedName>
        <fullName evidence="1">Uncharacterized protein</fullName>
    </submittedName>
</protein>
<dbReference type="EMBL" id="OZ037951">
    <property type="protein sequence ID" value="CAL1715708.1"/>
    <property type="molecule type" value="Genomic_DNA"/>
</dbReference>
<accession>A0ABP1E8U7</accession>
<organism evidence="1 2">
    <name type="scientific">Somion occarium</name>
    <dbReference type="NCBI Taxonomy" id="3059160"/>
    <lineage>
        <taxon>Eukaryota</taxon>
        <taxon>Fungi</taxon>
        <taxon>Dikarya</taxon>
        <taxon>Basidiomycota</taxon>
        <taxon>Agaricomycotina</taxon>
        <taxon>Agaricomycetes</taxon>
        <taxon>Polyporales</taxon>
        <taxon>Cerrenaceae</taxon>
        <taxon>Somion</taxon>
    </lineage>
</organism>
<sequence>MLLTSTVNRPLECSDDGFAFADTSPSRFSQSPRSLSFGVPSRPYLPSKSGHPDCVFTSSAICCATATFNFAPNCSAHRGSRPMSRSLIVAWKHVTANLRSQESYDDEMEFVASNFILVESPTPMPTHPLMVDASLHQTSSER</sequence>
<keyword evidence="2" id="KW-1185">Reference proteome</keyword>
<evidence type="ECO:0000313" key="1">
    <source>
        <dbReference type="EMBL" id="CAL1715708.1"/>
    </source>
</evidence>
<evidence type="ECO:0000313" key="2">
    <source>
        <dbReference type="Proteomes" id="UP001497453"/>
    </source>
</evidence>
<gene>
    <name evidence="1" type="ORF">GFSPODELE1_LOCUS10388</name>
</gene>
<dbReference type="Proteomes" id="UP001497453">
    <property type="component" value="Chromosome 8"/>
</dbReference>